<dbReference type="AlphaFoldDB" id="A0A6M4NXG9"/>
<geneLocation type="plasmid" evidence="2">
    <name>pZZ100-KPC</name>
</geneLocation>
<evidence type="ECO:0000256" key="1">
    <source>
        <dbReference type="SAM" id="Phobius"/>
    </source>
</evidence>
<keyword evidence="1" id="KW-1133">Transmembrane helix</keyword>
<reference evidence="2" key="1">
    <citation type="submission" date="2020-02" db="EMBL/GenBank/DDBJ databases">
        <title>Compelete sequence of pZZ100-KPC.</title>
        <authorList>
            <person name="Zhou D."/>
        </authorList>
    </citation>
    <scope>NUCLEOTIDE SEQUENCE</scope>
    <source>
        <strain evidence="2">ZZ100</strain>
        <plasmid evidence="2">pZZ100-KPC</plasmid>
    </source>
</reference>
<keyword evidence="1" id="KW-0472">Membrane</keyword>
<feature type="transmembrane region" description="Helical" evidence="1">
    <location>
        <begin position="32"/>
        <end position="55"/>
    </location>
</feature>
<feature type="transmembrane region" description="Helical" evidence="1">
    <location>
        <begin position="67"/>
        <end position="95"/>
    </location>
</feature>
<dbReference type="RefSeq" id="WP_128317877.1">
    <property type="nucleotide sequence ID" value="NZ_CAESWY010000002.1"/>
</dbReference>
<keyword evidence="1" id="KW-0812">Transmembrane</keyword>
<protein>
    <submittedName>
        <fullName evidence="2">Uncharacterized protein</fullName>
    </submittedName>
</protein>
<keyword evidence="2" id="KW-0614">Plasmid</keyword>
<organism evidence="2">
    <name type="scientific">Klebsiella pneumoniae</name>
    <dbReference type="NCBI Taxonomy" id="573"/>
    <lineage>
        <taxon>Bacteria</taxon>
        <taxon>Pseudomonadati</taxon>
        <taxon>Pseudomonadota</taxon>
        <taxon>Gammaproteobacteria</taxon>
        <taxon>Enterobacterales</taxon>
        <taxon>Enterobacteriaceae</taxon>
        <taxon>Klebsiella/Raoultella group</taxon>
        <taxon>Klebsiella</taxon>
        <taxon>Klebsiella pneumoniae complex</taxon>
    </lineage>
</organism>
<accession>A0A6M4NXG9</accession>
<dbReference type="EMBL" id="MT108213">
    <property type="protein sequence ID" value="QJS02720.1"/>
    <property type="molecule type" value="Genomic_DNA"/>
</dbReference>
<feature type="transmembrane region" description="Helical" evidence="1">
    <location>
        <begin position="116"/>
        <end position="135"/>
    </location>
</feature>
<evidence type="ECO:0000313" key="2">
    <source>
        <dbReference type="EMBL" id="QJS02720.1"/>
    </source>
</evidence>
<proteinExistence type="predicted"/>
<sequence length="222" mass="24966">MITEKIIQKELGVLVKVLSYSGLKSVSFWKSVWPGLMLCSWFVFWPLMFFSGRLYSPFNISEERLGVVVSIGTSFVLGLLSLIFIGSARSLYLSAPYSFRINSKMYFFLSKKIKRYAAVFSFWYAVLVVFCALFNLSTICFLSAIIASVIGFSVYMNIDFNRYKINELAYILTPCKRVGESIISTSSSFDGIKIDEHNPATGLPMNGGVDVAGNPYGYSRHE</sequence>
<name>A0A6M4NXG9_KLEPN</name>